<evidence type="ECO:0000256" key="2">
    <source>
        <dbReference type="ARBA" id="ARBA00022723"/>
    </source>
</evidence>
<evidence type="ECO:0000313" key="6">
    <source>
        <dbReference type="EMBL" id="ATI42274.1"/>
    </source>
</evidence>
<dbReference type="PANTHER" id="PTHR20854">
    <property type="entry name" value="INOSITOL MONOPHOSPHATASE"/>
    <property type="match status" value="1"/>
</dbReference>
<sequence length="275" mass="29612">MLDPRIAEALVSAVRRAAKSEILPRFRAMGAEDIRAKSGPDDLVTAADLAAEAIITEAVSDILPEARFLGEEASVGNPALLDEPGAPGWCVILDPVDGTWNFASGLSTFGVMLAVSFNGETQFGLLYDPVNDDWMTAHKGEGAWHNRRGGAPQRLQTRAPERLPDMVGYVPLPMMPQQRQSKIAASFPSFRRILSLRCACHEYRTIAAGHAGFALSGTLWPWDHAAGVLLVQEAGGHVAMLDGRSYGPGVRDGTLLAAASREHWDAVHAHFTPLL</sequence>
<dbReference type="InterPro" id="IPR000760">
    <property type="entry name" value="Inositol_monophosphatase-like"/>
</dbReference>
<keyword evidence="4 5" id="KW-0460">Magnesium</keyword>
<dbReference type="PANTHER" id="PTHR20854:SF4">
    <property type="entry name" value="INOSITOL-1-MONOPHOSPHATASE-RELATED"/>
    <property type="match status" value="1"/>
</dbReference>
<feature type="binding site" evidence="5">
    <location>
        <position position="94"/>
    </location>
    <ligand>
        <name>Mg(2+)</name>
        <dbReference type="ChEBI" id="CHEBI:18420"/>
        <label>1</label>
        <note>catalytic</note>
    </ligand>
</feature>
<evidence type="ECO:0000256" key="5">
    <source>
        <dbReference type="PIRSR" id="PIRSR600760-2"/>
    </source>
</evidence>
<dbReference type="KEGG" id="cmag:CBW24_09800"/>
<evidence type="ECO:0000256" key="4">
    <source>
        <dbReference type="ARBA" id="ARBA00022842"/>
    </source>
</evidence>
<dbReference type="Proteomes" id="UP000219050">
    <property type="component" value="Chromosome"/>
</dbReference>
<keyword evidence="2 5" id="KW-0479">Metal-binding</keyword>
<dbReference type="SUPFAM" id="SSF56655">
    <property type="entry name" value="Carbohydrate phosphatase"/>
    <property type="match status" value="1"/>
</dbReference>
<dbReference type="RefSeq" id="WP_088661801.1">
    <property type="nucleotide sequence ID" value="NZ_CP021404.1"/>
</dbReference>
<dbReference type="Pfam" id="PF00459">
    <property type="entry name" value="Inositol_P"/>
    <property type="match status" value="1"/>
</dbReference>
<keyword evidence="7" id="KW-1185">Reference proteome</keyword>
<keyword evidence="3" id="KW-0378">Hydrolase</keyword>
<dbReference type="GO" id="GO:0007165">
    <property type="term" value="P:signal transduction"/>
    <property type="evidence" value="ECO:0007669"/>
    <property type="project" value="TreeGrafter"/>
</dbReference>
<dbReference type="GO" id="GO:0046854">
    <property type="term" value="P:phosphatidylinositol phosphate biosynthetic process"/>
    <property type="evidence" value="ECO:0007669"/>
    <property type="project" value="InterPro"/>
</dbReference>
<evidence type="ECO:0000256" key="3">
    <source>
        <dbReference type="ARBA" id="ARBA00022801"/>
    </source>
</evidence>
<reference evidence="6 7" key="1">
    <citation type="submission" date="2017-05" db="EMBL/GenBank/DDBJ databases">
        <title>Comparative genomic and metabolic analysis of manganese-oxidizing mechanisms in Celeribater manganoxidans DY25T: its adaption to the environment of polymetallic nodule.</title>
        <authorList>
            <person name="Wang X."/>
        </authorList>
    </citation>
    <scope>NUCLEOTIDE SEQUENCE [LARGE SCALE GENOMIC DNA]</scope>
    <source>
        <strain evidence="6 7">DY25</strain>
    </source>
</reference>
<proteinExistence type="inferred from homology"/>
<feature type="binding site" evidence="5">
    <location>
        <position position="223"/>
    </location>
    <ligand>
        <name>Mg(2+)</name>
        <dbReference type="ChEBI" id="CHEBI:18420"/>
        <label>1</label>
        <note>catalytic</note>
    </ligand>
</feature>
<dbReference type="Gene3D" id="3.30.540.10">
    <property type="entry name" value="Fructose-1,6-Bisphosphatase, subunit A, domain 1"/>
    <property type="match status" value="1"/>
</dbReference>
<dbReference type="Gene3D" id="3.40.190.80">
    <property type="match status" value="1"/>
</dbReference>
<evidence type="ECO:0000256" key="1">
    <source>
        <dbReference type="ARBA" id="ARBA00009759"/>
    </source>
</evidence>
<dbReference type="GO" id="GO:0006020">
    <property type="term" value="P:inositol metabolic process"/>
    <property type="evidence" value="ECO:0007669"/>
    <property type="project" value="TreeGrafter"/>
</dbReference>
<dbReference type="PROSITE" id="PS00629">
    <property type="entry name" value="IMP_1"/>
    <property type="match status" value="1"/>
</dbReference>
<gene>
    <name evidence="6" type="ORF">CBW24_09800</name>
</gene>
<organism evidence="6 7">
    <name type="scientific">Pacificitalea manganoxidans</name>
    <dbReference type="NCBI Taxonomy" id="1411902"/>
    <lineage>
        <taxon>Bacteria</taxon>
        <taxon>Pseudomonadati</taxon>
        <taxon>Pseudomonadota</taxon>
        <taxon>Alphaproteobacteria</taxon>
        <taxon>Rhodobacterales</taxon>
        <taxon>Paracoccaceae</taxon>
        <taxon>Pacificitalea</taxon>
    </lineage>
</organism>
<dbReference type="GO" id="GO:0046872">
    <property type="term" value="F:metal ion binding"/>
    <property type="evidence" value="ECO:0007669"/>
    <property type="project" value="UniProtKB-KW"/>
</dbReference>
<name>A0A291M044_9RHOB</name>
<accession>A0A291M044</accession>
<feature type="binding site" evidence="5">
    <location>
        <position position="97"/>
    </location>
    <ligand>
        <name>Mg(2+)</name>
        <dbReference type="ChEBI" id="CHEBI:18420"/>
        <label>1</label>
        <note>catalytic</note>
    </ligand>
</feature>
<dbReference type="InterPro" id="IPR020583">
    <property type="entry name" value="Inositol_monoP_metal-BS"/>
</dbReference>
<dbReference type="InterPro" id="IPR020550">
    <property type="entry name" value="Inositol_monophosphatase_CS"/>
</dbReference>
<dbReference type="PRINTS" id="PR00377">
    <property type="entry name" value="IMPHPHTASES"/>
</dbReference>
<feature type="binding site" evidence="5">
    <location>
        <position position="71"/>
    </location>
    <ligand>
        <name>Mg(2+)</name>
        <dbReference type="ChEBI" id="CHEBI:18420"/>
        <label>1</label>
        <note>catalytic</note>
    </ligand>
</feature>
<dbReference type="PROSITE" id="PS00630">
    <property type="entry name" value="IMP_2"/>
    <property type="match status" value="1"/>
</dbReference>
<dbReference type="EMBL" id="CP021404">
    <property type="protein sequence ID" value="ATI42274.1"/>
    <property type="molecule type" value="Genomic_DNA"/>
</dbReference>
<evidence type="ECO:0000313" key="7">
    <source>
        <dbReference type="Proteomes" id="UP000219050"/>
    </source>
</evidence>
<comment type="similarity">
    <text evidence="1">Belongs to the inositol monophosphatase superfamily.</text>
</comment>
<protein>
    <submittedName>
        <fullName evidence="6">Inositol monophosphatase</fullName>
    </submittedName>
</protein>
<dbReference type="AlphaFoldDB" id="A0A291M044"/>
<comment type="cofactor">
    <cofactor evidence="5">
        <name>Mg(2+)</name>
        <dbReference type="ChEBI" id="CHEBI:18420"/>
    </cofactor>
</comment>
<dbReference type="OrthoDB" id="9785695at2"/>
<dbReference type="GO" id="GO:0008934">
    <property type="term" value="F:inositol monophosphate 1-phosphatase activity"/>
    <property type="evidence" value="ECO:0007669"/>
    <property type="project" value="TreeGrafter"/>
</dbReference>